<keyword evidence="8" id="KW-0249">Electron transport</keyword>
<name>A0A2M9YBU3_9LEPT</name>
<feature type="binding site" description="covalent" evidence="13">
    <location>
        <position position="70"/>
    </location>
    <ligand>
        <name>heme c</name>
        <dbReference type="ChEBI" id="CHEBI:61717"/>
        <label>1</label>
    </ligand>
</feature>
<sequence length="312" mass="35182">MKRIFFLILFLISILGLIVCKEKKPIPELERFVVKSVIHPSNNPFNQEKVELGKTLYFDSRLSFNQDVSCASCHNTASPSEGFPRTKIHNPAPSLTNVALYKDVFKDPEAKELEDLVKDKVHSKLLFQNETKLIQRISSIQGYKELFERAYGDPEISGERIVLALSTFQRTIVSKNSSFDKFVMGEETALTPAQIRGWDVFQNKAKCIQCHQGPNFSDSELHTTGLAGIKDKVRTPTLRDVTKKKTFMHNGIFGSIEDTVNHFAEGGHSKAVHDPMLRPAELSDQDKKDLIEFLKALEGEPIQLEIPSIPKA</sequence>
<evidence type="ECO:0000256" key="14">
    <source>
        <dbReference type="PIRSR" id="PIRSR000294-2"/>
    </source>
</evidence>
<dbReference type="PANTHER" id="PTHR30600:SF10">
    <property type="entry name" value="BLL6722 PROTEIN"/>
    <property type="match status" value="1"/>
</dbReference>
<dbReference type="SUPFAM" id="SSF46626">
    <property type="entry name" value="Cytochrome c"/>
    <property type="match status" value="2"/>
</dbReference>
<evidence type="ECO:0000256" key="10">
    <source>
        <dbReference type="ARBA" id="ARBA00023004"/>
    </source>
</evidence>
<dbReference type="InterPro" id="IPR036909">
    <property type="entry name" value="Cyt_c-like_dom_sf"/>
</dbReference>
<keyword evidence="5 14" id="KW-0479">Metal-binding</keyword>
<dbReference type="FunFam" id="1.10.760.10:FF:000019">
    <property type="entry name" value="Di-heme cytochrome C peroxidase"/>
    <property type="match status" value="1"/>
</dbReference>
<dbReference type="RefSeq" id="WP_100710391.1">
    <property type="nucleotide sequence ID" value="NZ_NPDR01000004.1"/>
</dbReference>
<feature type="domain" description="Cytochrome c" evidence="15">
    <location>
        <begin position="48"/>
        <end position="167"/>
    </location>
</feature>
<feature type="binding site" description="axial binding residue" evidence="14">
    <location>
        <position position="211"/>
    </location>
    <ligand>
        <name>heme c</name>
        <dbReference type="ChEBI" id="CHEBI:61717"/>
        <label>2</label>
    </ligand>
    <ligandPart>
        <name>Fe</name>
        <dbReference type="ChEBI" id="CHEBI:18248"/>
    </ligandPart>
</feature>
<feature type="binding site" description="covalent" evidence="13">
    <location>
        <position position="73"/>
    </location>
    <ligand>
        <name>heme c</name>
        <dbReference type="ChEBI" id="CHEBI:61717"/>
        <label>1</label>
    </ligand>
</feature>
<keyword evidence="3" id="KW-0813">Transport</keyword>
<evidence type="ECO:0000256" key="8">
    <source>
        <dbReference type="ARBA" id="ARBA00022982"/>
    </source>
</evidence>
<feature type="binding site" description="covalent" evidence="13">
    <location>
        <position position="207"/>
    </location>
    <ligand>
        <name>heme c</name>
        <dbReference type="ChEBI" id="CHEBI:61717"/>
        <label>2</label>
    </ligand>
</feature>
<keyword evidence="7" id="KW-0574">Periplasm</keyword>
<keyword evidence="10 14" id="KW-0408">Iron</keyword>
<feature type="binding site" description="covalent" evidence="13">
    <location>
        <position position="210"/>
    </location>
    <ligand>
        <name>heme c</name>
        <dbReference type="ChEBI" id="CHEBI:61717"/>
        <label>2</label>
    </ligand>
</feature>
<evidence type="ECO:0000256" key="6">
    <source>
        <dbReference type="ARBA" id="ARBA00022729"/>
    </source>
</evidence>
<feature type="binding site" description="axial binding residue" evidence="14">
    <location>
        <position position="74"/>
    </location>
    <ligand>
        <name>heme c</name>
        <dbReference type="ChEBI" id="CHEBI:61717"/>
        <label>1</label>
    </ligand>
    <ligandPart>
        <name>Fe</name>
        <dbReference type="ChEBI" id="CHEBI:18248"/>
    </ligandPart>
</feature>
<dbReference type="AlphaFoldDB" id="A0A2M9YBU3"/>
<evidence type="ECO:0000256" key="9">
    <source>
        <dbReference type="ARBA" id="ARBA00023002"/>
    </source>
</evidence>
<keyword evidence="4 13" id="KW-0349">Heme</keyword>
<comment type="function">
    <text evidence="11">Involved in methylamine metabolism. Essential for the maturation of the beta subunit of MADH, presumably via a step in the biosynthesis of tryptophan tryptophylquinone (TTQ), the cofactor of MADH.</text>
</comment>
<dbReference type="GO" id="GO:0042597">
    <property type="term" value="C:periplasmic space"/>
    <property type="evidence" value="ECO:0007669"/>
    <property type="project" value="UniProtKB-SubCell"/>
</dbReference>
<evidence type="ECO:0000256" key="7">
    <source>
        <dbReference type="ARBA" id="ARBA00022764"/>
    </source>
</evidence>
<organism evidence="16 17">
    <name type="scientific">Leptospira saintgironsiae</name>
    <dbReference type="NCBI Taxonomy" id="2023183"/>
    <lineage>
        <taxon>Bacteria</taxon>
        <taxon>Pseudomonadati</taxon>
        <taxon>Spirochaetota</taxon>
        <taxon>Spirochaetia</taxon>
        <taxon>Leptospirales</taxon>
        <taxon>Leptospiraceae</taxon>
        <taxon>Leptospira</taxon>
    </lineage>
</organism>
<evidence type="ECO:0000256" key="1">
    <source>
        <dbReference type="ARBA" id="ARBA00004418"/>
    </source>
</evidence>
<dbReference type="Proteomes" id="UP000231926">
    <property type="component" value="Unassembled WGS sequence"/>
</dbReference>
<dbReference type="GO" id="GO:0020037">
    <property type="term" value="F:heme binding"/>
    <property type="evidence" value="ECO:0007669"/>
    <property type="project" value="InterPro"/>
</dbReference>
<dbReference type="GO" id="GO:0046872">
    <property type="term" value="F:metal ion binding"/>
    <property type="evidence" value="ECO:0007669"/>
    <property type="project" value="UniProtKB-KW"/>
</dbReference>
<dbReference type="Pfam" id="PF00034">
    <property type="entry name" value="Cytochrom_C"/>
    <property type="match status" value="1"/>
</dbReference>
<dbReference type="EMBL" id="NPDR01000004">
    <property type="protein sequence ID" value="PJZ48953.1"/>
    <property type="molecule type" value="Genomic_DNA"/>
</dbReference>
<evidence type="ECO:0000313" key="16">
    <source>
        <dbReference type="EMBL" id="PJZ48953.1"/>
    </source>
</evidence>
<keyword evidence="17" id="KW-1185">Reference proteome</keyword>
<gene>
    <name evidence="16" type="ORF">CH362_10935</name>
</gene>
<comment type="PTM">
    <text evidence="13">Binds 2 heme groups per subunit.</text>
</comment>
<dbReference type="PROSITE" id="PS51007">
    <property type="entry name" value="CYTC"/>
    <property type="match status" value="2"/>
</dbReference>
<comment type="subcellular location">
    <subcellularLocation>
        <location evidence="1">Periplasm</location>
    </subcellularLocation>
</comment>
<evidence type="ECO:0000256" key="2">
    <source>
        <dbReference type="ARBA" id="ARBA00004856"/>
    </source>
</evidence>
<protein>
    <recommendedName>
        <fullName evidence="12">Methylamine utilization protein MauG</fullName>
    </recommendedName>
</protein>
<dbReference type="PANTHER" id="PTHR30600">
    <property type="entry name" value="CYTOCHROME C PEROXIDASE-RELATED"/>
    <property type="match status" value="1"/>
</dbReference>
<dbReference type="PIRSF" id="PIRSF000294">
    <property type="entry name" value="Cytochrome-c_peroxidase"/>
    <property type="match status" value="1"/>
</dbReference>
<dbReference type="InterPro" id="IPR051395">
    <property type="entry name" value="Cytochrome_c_Peroxidase/MauG"/>
</dbReference>
<dbReference type="InterPro" id="IPR004852">
    <property type="entry name" value="Di-haem_cyt_c_peroxidsae"/>
</dbReference>
<dbReference type="InterPro" id="IPR026259">
    <property type="entry name" value="MauG/Cytc_peroxidase"/>
</dbReference>
<dbReference type="Gene3D" id="1.10.760.10">
    <property type="entry name" value="Cytochrome c-like domain"/>
    <property type="match status" value="3"/>
</dbReference>
<dbReference type="GO" id="GO:0004130">
    <property type="term" value="F:cytochrome-c peroxidase activity"/>
    <property type="evidence" value="ECO:0007669"/>
    <property type="project" value="TreeGrafter"/>
</dbReference>
<dbReference type="GO" id="GO:0009055">
    <property type="term" value="F:electron transfer activity"/>
    <property type="evidence" value="ECO:0007669"/>
    <property type="project" value="InterPro"/>
</dbReference>
<evidence type="ECO:0000313" key="17">
    <source>
        <dbReference type="Proteomes" id="UP000231926"/>
    </source>
</evidence>
<reference evidence="16 17" key="1">
    <citation type="submission" date="2017-07" db="EMBL/GenBank/DDBJ databases">
        <title>Leptospira spp. isolated from tropical soils.</title>
        <authorList>
            <person name="Thibeaux R."/>
            <person name="Iraola G."/>
            <person name="Ferres I."/>
            <person name="Bierque E."/>
            <person name="Girault D."/>
            <person name="Soupe-Gilbert M.-E."/>
            <person name="Picardeau M."/>
            <person name="Goarant C."/>
        </authorList>
    </citation>
    <scope>NUCLEOTIDE SEQUENCE [LARGE SCALE GENOMIC DNA]</scope>
    <source>
        <strain evidence="16 17">FH4-C-A2</strain>
    </source>
</reference>
<evidence type="ECO:0000256" key="4">
    <source>
        <dbReference type="ARBA" id="ARBA00022617"/>
    </source>
</evidence>
<dbReference type="Pfam" id="PF03150">
    <property type="entry name" value="CCP_MauG"/>
    <property type="match status" value="1"/>
</dbReference>
<dbReference type="OrthoDB" id="9805202at2"/>
<keyword evidence="6" id="KW-0732">Signal</keyword>
<proteinExistence type="predicted"/>
<evidence type="ECO:0000259" key="15">
    <source>
        <dbReference type="PROSITE" id="PS51007"/>
    </source>
</evidence>
<evidence type="ECO:0000256" key="5">
    <source>
        <dbReference type="ARBA" id="ARBA00022723"/>
    </source>
</evidence>
<evidence type="ECO:0000256" key="3">
    <source>
        <dbReference type="ARBA" id="ARBA00022448"/>
    </source>
</evidence>
<dbReference type="InterPro" id="IPR009056">
    <property type="entry name" value="Cyt_c-like_dom"/>
</dbReference>
<evidence type="ECO:0000256" key="11">
    <source>
        <dbReference type="ARBA" id="ARBA00058991"/>
    </source>
</evidence>
<keyword evidence="16" id="KW-0575">Peroxidase</keyword>
<keyword evidence="9" id="KW-0560">Oxidoreductase</keyword>
<comment type="cofactor">
    <cofactor evidence="13">
        <name>heme</name>
        <dbReference type="ChEBI" id="CHEBI:30413"/>
    </cofactor>
    <text evidence="13">Binds 2 heme groups.</text>
</comment>
<comment type="pathway">
    <text evidence="2">One-carbon metabolism; methylamine degradation.</text>
</comment>
<comment type="caution">
    <text evidence="16">The sequence shown here is derived from an EMBL/GenBank/DDBJ whole genome shotgun (WGS) entry which is preliminary data.</text>
</comment>
<evidence type="ECO:0000256" key="13">
    <source>
        <dbReference type="PIRSR" id="PIRSR000294-1"/>
    </source>
</evidence>
<accession>A0A2M9YBU3</accession>
<feature type="domain" description="Cytochrome c" evidence="15">
    <location>
        <begin position="192"/>
        <end position="298"/>
    </location>
</feature>
<evidence type="ECO:0000256" key="12">
    <source>
        <dbReference type="ARBA" id="ARBA00073576"/>
    </source>
</evidence>